<dbReference type="InterPro" id="IPR003657">
    <property type="entry name" value="WRKY_dom"/>
</dbReference>
<dbReference type="PANTHER" id="PTHR32096">
    <property type="entry name" value="WRKY TRANSCRIPTION FACTOR 30-RELATED-RELATED"/>
    <property type="match status" value="1"/>
</dbReference>
<keyword evidence="2" id="KW-0805">Transcription regulation</keyword>
<comment type="caution">
    <text evidence="10">The sequence shown here is derived from an EMBL/GenBank/DDBJ whole genome shotgun (WGS) entry which is preliminary data.</text>
</comment>
<keyword evidence="11" id="KW-1185">Reference proteome</keyword>
<dbReference type="GO" id="GO:0005634">
    <property type="term" value="C:nucleus"/>
    <property type="evidence" value="ECO:0007669"/>
    <property type="project" value="UniProtKB-SubCell"/>
</dbReference>
<keyword evidence="5" id="KW-0539">Nucleus</keyword>
<evidence type="ECO:0000313" key="11">
    <source>
        <dbReference type="Proteomes" id="UP000825729"/>
    </source>
</evidence>
<dbReference type="GO" id="GO:0000976">
    <property type="term" value="F:transcription cis-regulatory region binding"/>
    <property type="evidence" value="ECO:0007669"/>
    <property type="project" value="TreeGrafter"/>
</dbReference>
<dbReference type="SMART" id="SM00774">
    <property type="entry name" value="WRKY"/>
    <property type="match status" value="1"/>
</dbReference>
<evidence type="ECO:0000256" key="5">
    <source>
        <dbReference type="ARBA" id="ARBA00023242"/>
    </source>
</evidence>
<evidence type="ECO:0000256" key="3">
    <source>
        <dbReference type="ARBA" id="ARBA00023125"/>
    </source>
</evidence>
<gene>
    <name evidence="10" type="ORF">H6P81_019728</name>
</gene>
<dbReference type="EMBL" id="JAINDJ010000008">
    <property type="protein sequence ID" value="KAG9439563.1"/>
    <property type="molecule type" value="Genomic_DNA"/>
</dbReference>
<dbReference type="InterPro" id="IPR036576">
    <property type="entry name" value="WRKY_dom_sf"/>
</dbReference>
<feature type="region of interest" description="Disordered" evidence="8">
    <location>
        <begin position="103"/>
        <end position="124"/>
    </location>
</feature>
<dbReference type="SUPFAM" id="SSF118290">
    <property type="entry name" value="WRKY DNA-binding domain"/>
    <property type="match status" value="1"/>
</dbReference>
<feature type="compositionally biased region" description="Polar residues" evidence="8">
    <location>
        <begin position="344"/>
        <end position="365"/>
    </location>
</feature>
<evidence type="ECO:0000256" key="4">
    <source>
        <dbReference type="ARBA" id="ARBA00023163"/>
    </source>
</evidence>
<feature type="compositionally biased region" description="Low complexity" evidence="8">
    <location>
        <begin position="163"/>
        <end position="179"/>
    </location>
</feature>
<dbReference type="InterPro" id="IPR044810">
    <property type="entry name" value="WRKY_plant"/>
</dbReference>
<evidence type="ECO:0000256" key="7">
    <source>
        <dbReference type="ARBA" id="ARBA00060761"/>
    </source>
</evidence>
<keyword evidence="3" id="KW-0238">DNA-binding</keyword>
<sequence>MCSFFWQRMENDQGDLADIVRASSGGGSASASNNPISDWQFPSEPTSILTRMEDSVEDFGDPFSTMRDPLLHELDLTGSPFFHSSTSSNPGALVKMNKNIMEEEEEEDLDGGGGTAAAAPHHGAAGGNFLAQKILGEEMKRPSNIFSRMLQISPNPKNMAAISPSSNISTSPSPVASSPRGSSLGCSVDNGGVQISSPRNPGIKRRKSQAKKVVCIPAPAAANSRPSGEVVPSDLWAWRKYGQKPIKGSPYPRGYYRCSSSKGCSARKQVERSRTDPNMLVITYTSEHNHPWPTQRNALAGSTRAQPAKSNAASKNNNSSSTSTTTTHKPPSISMKEEVKENQNENTCAVSTTAAGSTSMNQSSAHIKEEMGEIEKPSENMEEHSFDSINHESHQLGTFHPMSNYRPVPMPDSHVQSDDLFAGLGELDPDPLNLIFTQGFGGEKSEEDAENKEGLDPFSLFDWPGNSFAGETRRGL</sequence>
<dbReference type="FunFam" id="2.20.25.80:FF:000005">
    <property type="entry name" value="probable WRKY transcription factor 14"/>
    <property type="match status" value="1"/>
</dbReference>
<evidence type="ECO:0000256" key="2">
    <source>
        <dbReference type="ARBA" id="ARBA00023015"/>
    </source>
</evidence>
<evidence type="ECO:0000256" key="8">
    <source>
        <dbReference type="SAM" id="MobiDB-lite"/>
    </source>
</evidence>
<comment type="function">
    <text evidence="6">Transcription factor. Interacts specifically with the W box (5'-(T)TGAC[CT]-3'), a frequently occurring elicitor-responsive cis-acting element.</text>
</comment>
<feature type="compositionally biased region" description="Low complexity" evidence="8">
    <location>
        <begin position="307"/>
        <end position="332"/>
    </location>
</feature>
<dbReference type="GO" id="GO:0003700">
    <property type="term" value="F:DNA-binding transcription factor activity"/>
    <property type="evidence" value="ECO:0007669"/>
    <property type="project" value="InterPro"/>
</dbReference>
<feature type="region of interest" description="Disordered" evidence="8">
    <location>
        <begin position="157"/>
        <end position="209"/>
    </location>
</feature>
<dbReference type="PROSITE" id="PS50811">
    <property type="entry name" value="WRKY"/>
    <property type="match status" value="1"/>
</dbReference>
<dbReference type="Pfam" id="PF03106">
    <property type="entry name" value="WRKY"/>
    <property type="match status" value="1"/>
</dbReference>
<organism evidence="10 11">
    <name type="scientific">Aristolochia fimbriata</name>
    <name type="common">White veined hardy Dutchman's pipe vine</name>
    <dbReference type="NCBI Taxonomy" id="158543"/>
    <lineage>
        <taxon>Eukaryota</taxon>
        <taxon>Viridiplantae</taxon>
        <taxon>Streptophyta</taxon>
        <taxon>Embryophyta</taxon>
        <taxon>Tracheophyta</taxon>
        <taxon>Spermatophyta</taxon>
        <taxon>Magnoliopsida</taxon>
        <taxon>Magnoliidae</taxon>
        <taxon>Piperales</taxon>
        <taxon>Aristolochiaceae</taxon>
        <taxon>Aristolochia</taxon>
    </lineage>
</organism>
<dbReference type="PANTHER" id="PTHR32096:SF18">
    <property type="entry name" value="DISEASE RESISTANCE PROTEIN RRS1B-RELATED"/>
    <property type="match status" value="1"/>
</dbReference>
<evidence type="ECO:0000313" key="10">
    <source>
        <dbReference type="EMBL" id="KAG9439563.1"/>
    </source>
</evidence>
<comment type="subcellular location">
    <subcellularLocation>
        <location evidence="1">Nucleus</location>
    </subcellularLocation>
</comment>
<feature type="region of interest" description="Disordered" evidence="8">
    <location>
        <begin position="284"/>
        <end position="365"/>
    </location>
</feature>
<evidence type="ECO:0000256" key="6">
    <source>
        <dbReference type="ARBA" id="ARBA00059805"/>
    </source>
</evidence>
<comment type="similarity">
    <text evidence="7">Belongs to the WRKY group II-e family.</text>
</comment>
<dbReference type="AlphaFoldDB" id="A0AAV7DX53"/>
<dbReference type="Proteomes" id="UP000825729">
    <property type="component" value="Unassembled WGS sequence"/>
</dbReference>
<evidence type="ECO:0000256" key="1">
    <source>
        <dbReference type="ARBA" id="ARBA00004123"/>
    </source>
</evidence>
<accession>A0AAV7DX53</accession>
<dbReference type="Gene3D" id="2.20.25.80">
    <property type="entry name" value="WRKY domain"/>
    <property type="match status" value="1"/>
</dbReference>
<protein>
    <recommendedName>
        <fullName evidence="9">WRKY domain-containing protein</fullName>
    </recommendedName>
</protein>
<feature type="region of interest" description="Disordered" evidence="8">
    <location>
        <begin position="434"/>
        <end position="463"/>
    </location>
</feature>
<feature type="domain" description="WRKY" evidence="9">
    <location>
        <begin position="227"/>
        <end position="293"/>
    </location>
</feature>
<evidence type="ECO:0000259" key="9">
    <source>
        <dbReference type="PROSITE" id="PS50811"/>
    </source>
</evidence>
<reference evidence="10 11" key="1">
    <citation type="submission" date="2021-07" db="EMBL/GenBank/DDBJ databases">
        <title>The Aristolochia fimbriata genome: insights into angiosperm evolution, floral development and chemical biosynthesis.</title>
        <authorList>
            <person name="Jiao Y."/>
        </authorList>
    </citation>
    <scope>NUCLEOTIDE SEQUENCE [LARGE SCALE GENOMIC DNA]</scope>
    <source>
        <strain evidence="10">IBCAS-2021</strain>
        <tissue evidence="10">Leaf</tissue>
    </source>
</reference>
<keyword evidence="4" id="KW-0804">Transcription</keyword>
<name>A0AAV7DX53_ARIFI</name>
<proteinExistence type="inferred from homology"/>